<dbReference type="Pfam" id="PF20089">
    <property type="entry name" value="DUF6481"/>
    <property type="match status" value="1"/>
</dbReference>
<protein>
    <submittedName>
        <fullName evidence="3">DUF6481 family protein</fullName>
    </submittedName>
</protein>
<feature type="compositionally biased region" description="Basic and acidic residues" evidence="2">
    <location>
        <begin position="35"/>
        <end position="45"/>
    </location>
</feature>
<reference evidence="4" key="1">
    <citation type="journal article" date="2019" name="Int. J. Syst. Evol. Microbiol.">
        <title>The Global Catalogue of Microorganisms (GCM) 10K type strain sequencing project: providing services to taxonomists for standard genome sequencing and annotation.</title>
        <authorList>
            <consortium name="The Broad Institute Genomics Platform"/>
            <consortium name="The Broad Institute Genome Sequencing Center for Infectious Disease"/>
            <person name="Wu L."/>
            <person name="Ma J."/>
        </authorList>
    </citation>
    <scope>NUCLEOTIDE SEQUENCE [LARGE SCALE GENOMIC DNA]</scope>
    <source>
        <strain evidence="4">CGMCC 1.16444</strain>
    </source>
</reference>
<feature type="coiled-coil region" evidence="1">
    <location>
        <begin position="79"/>
        <end position="146"/>
    </location>
</feature>
<proteinExistence type="predicted"/>
<keyword evidence="4" id="KW-1185">Reference proteome</keyword>
<organism evidence="3 4">
    <name type="scientific">Flaviflagellibacter deserti</name>
    <dbReference type="NCBI Taxonomy" id="2267266"/>
    <lineage>
        <taxon>Bacteria</taxon>
        <taxon>Pseudomonadati</taxon>
        <taxon>Pseudomonadota</taxon>
        <taxon>Alphaproteobacteria</taxon>
        <taxon>Hyphomicrobiales</taxon>
        <taxon>Flaviflagellibacter</taxon>
    </lineage>
</organism>
<evidence type="ECO:0000313" key="4">
    <source>
        <dbReference type="Proteomes" id="UP001595796"/>
    </source>
</evidence>
<dbReference type="InterPro" id="IPR045510">
    <property type="entry name" value="DUF6481"/>
</dbReference>
<evidence type="ECO:0000313" key="3">
    <source>
        <dbReference type="EMBL" id="MFC5068602.1"/>
    </source>
</evidence>
<comment type="caution">
    <text evidence="3">The sequence shown here is derived from an EMBL/GenBank/DDBJ whole genome shotgun (WGS) entry which is preliminary data.</text>
</comment>
<evidence type="ECO:0000256" key="1">
    <source>
        <dbReference type="SAM" id="Coils"/>
    </source>
</evidence>
<dbReference type="EMBL" id="JBHSJF010000006">
    <property type="protein sequence ID" value="MFC5068602.1"/>
    <property type="molecule type" value="Genomic_DNA"/>
</dbReference>
<name>A0ABV9Z244_9HYPH</name>
<dbReference type="Proteomes" id="UP001595796">
    <property type="component" value="Unassembled WGS sequence"/>
</dbReference>
<feature type="compositionally biased region" description="Polar residues" evidence="2">
    <location>
        <begin position="17"/>
        <end position="27"/>
    </location>
</feature>
<gene>
    <name evidence="3" type="ORF">ACFPFW_11335</name>
</gene>
<evidence type="ECO:0000256" key="2">
    <source>
        <dbReference type="SAM" id="MobiDB-lite"/>
    </source>
</evidence>
<sequence length="173" mass="19056">MMLPATETRPGCDPSAARNSLSSSHFNWTPHLPASKHDTFADRRSAAASARQALLEKFKTRPAEDDAAEIERRAERTRIAEARAARLAEKEAVRKAEEDRRAAVREQEEAERLAAEAAIEAERVAAEQALAEEKNARDAAKAARIKQVVVDEAAQKAARDARYASRKSRVARG</sequence>
<accession>A0ABV9Z244</accession>
<keyword evidence="1" id="KW-0175">Coiled coil</keyword>
<dbReference type="RefSeq" id="WP_379770758.1">
    <property type="nucleotide sequence ID" value="NZ_JBHSJF010000006.1"/>
</dbReference>
<feature type="region of interest" description="Disordered" evidence="2">
    <location>
        <begin position="1"/>
        <end position="45"/>
    </location>
</feature>